<keyword evidence="16" id="KW-1185">Reference proteome</keyword>
<evidence type="ECO:0000256" key="4">
    <source>
        <dbReference type="ARBA" id="ARBA00012681"/>
    </source>
</evidence>
<dbReference type="InterPro" id="IPR036052">
    <property type="entry name" value="TrpB-like_PALP_sf"/>
</dbReference>
<evidence type="ECO:0000256" key="11">
    <source>
        <dbReference type="PIRSR" id="PIRSR605856-50"/>
    </source>
</evidence>
<dbReference type="Pfam" id="PF00291">
    <property type="entry name" value="PALP"/>
    <property type="match status" value="1"/>
</dbReference>
<reference evidence="15 16" key="1">
    <citation type="submission" date="2016-11" db="EMBL/GenBank/DDBJ databases">
        <authorList>
            <person name="Jaros S."/>
            <person name="Januszkiewicz K."/>
            <person name="Wedrychowicz H."/>
        </authorList>
    </citation>
    <scope>NUCLEOTIDE SEQUENCE [LARGE SCALE GENOMIC DNA]</scope>
    <source>
        <strain evidence="15 16">DSM 14501</strain>
    </source>
</reference>
<keyword evidence="8 11" id="KW-0663">Pyridoxal phosphate</keyword>
<organism evidence="15 16">
    <name type="scientific">Caminicella sporogenes DSM 14501</name>
    <dbReference type="NCBI Taxonomy" id="1121266"/>
    <lineage>
        <taxon>Bacteria</taxon>
        <taxon>Bacillati</taxon>
        <taxon>Bacillota</taxon>
        <taxon>Clostridia</taxon>
        <taxon>Peptostreptococcales</taxon>
        <taxon>Caminicellaceae</taxon>
        <taxon>Caminicella</taxon>
    </lineage>
</organism>
<accession>A0A1M6T685</accession>
<feature type="binding site" evidence="11">
    <location>
        <begin position="178"/>
        <end position="182"/>
    </location>
    <ligand>
        <name>pyridoxal 5'-phosphate</name>
        <dbReference type="ChEBI" id="CHEBI:597326"/>
    </ligand>
</feature>
<evidence type="ECO:0000256" key="8">
    <source>
        <dbReference type="ARBA" id="ARBA00022898"/>
    </source>
</evidence>
<feature type="binding site" evidence="11">
    <location>
        <position position="266"/>
    </location>
    <ligand>
        <name>pyridoxal 5'-phosphate</name>
        <dbReference type="ChEBI" id="CHEBI:597326"/>
    </ligand>
</feature>
<evidence type="ECO:0000256" key="3">
    <source>
        <dbReference type="ARBA" id="ARBA00007103"/>
    </source>
</evidence>
<protein>
    <recommendedName>
        <fullName evidence="5 13">Cysteine synthase</fullName>
        <ecNumber evidence="4 13">2.5.1.47</ecNumber>
    </recommendedName>
</protein>
<evidence type="ECO:0000256" key="5">
    <source>
        <dbReference type="ARBA" id="ARBA00019371"/>
    </source>
</evidence>
<dbReference type="UniPathway" id="UPA00136">
    <property type="reaction ID" value="UER00200"/>
</dbReference>
<keyword evidence="9 13" id="KW-0198">Cysteine biosynthesis</keyword>
<evidence type="ECO:0000313" key="15">
    <source>
        <dbReference type="EMBL" id="SHK52487.1"/>
    </source>
</evidence>
<dbReference type="InterPro" id="IPR001216">
    <property type="entry name" value="P-phosphate_BS"/>
</dbReference>
<evidence type="ECO:0000259" key="14">
    <source>
        <dbReference type="Pfam" id="PF00291"/>
    </source>
</evidence>
<dbReference type="InterPro" id="IPR001926">
    <property type="entry name" value="TrpB-like_PALP"/>
</dbReference>
<evidence type="ECO:0000256" key="10">
    <source>
        <dbReference type="ARBA" id="ARBA00047931"/>
    </source>
</evidence>
<dbReference type="InterPro" id="IPR005859">
    <property type="entry name" value="CysK"/>
</dbReference>
<comment type="catalytic activity">
    <reaction evidence="10 13">
        <text>O-acetyl-L-serine + hydrogen sulfide = L-cysteine + acetate</text>
        <dbReference type="Rhea" id="RHEA:14829"/>
        <dbReference type="ChEBI" id="CHEBI:29919"/>
        <dbReference type="ChEBI" id="CHEBI:30089"/>
        <dbReference type="ChEBI" id="CHEBI:35235"/>
        <dbReference type="ChEBI" id="CHEBI:58340"/>
        <dbReference type="EC" id="2.5.1.47"/>
    </reaction>
</comment>
<evidence type="ECO:0000256" key="1">
    <source>
        <dbReference type="ARBA" id="ARBA00001933"/>
    </source>
</evidence>
<dbReference type="SUPFAM" id="SSF53686">
    <property type="entry name" value="Tryptophan synthase beta subunit-like PLP-dependent enzymes"/>
    <property type="match status" value="1"/>
</dbReference>
<feature type="binding site" evidence="11">
    <location>
        <position position="74"/>
    </location>
    <ligand>
        <name>pyridoxal 5'-phosphate</name>
        <dbReference type="ChEBI" id="CHEBI:597326"/>
    </ligand>
</feature>
<dbReference type="EC" id="2.5.1.47" evidence="4 13"/>
<dbReference type="GO" id="GO:0006535">
    <property type="term" value="P:cysteine biosynthetic process from serine"/>
    <property type="evidence" value="ECO:0007669"/>
    <property type="project" value="UniProtKB-UniRule"/>
</dbReference>
<dbReference type="InterPro" id="IPR050214">
    <property type="entry name" value="Cys_Synth/Cystath_Beta-Synth"/>
</dbReference>
<dbReference type="GO" id="GO:0004124">
    <property type="term" value="F:cysteine synthase activity"/>
    <property type="evidence" value="ECO:0007669"/>
    <property type="project" value="UniProtKB-UniRule"/>
</dbReference>
<comment type="cofactor">
    <cofactor evidence="1 11 13">
        <name>pyridoxal 5'-phosphate</name>
        <dbReference type="ChEBI" id="CHEBI:597326"/>
    </cofactor>
</comment>
<dbReference type="EMBL" id="FRAJ01000024">
    <property type="protein sequence ID" value="SHK52487.1"/>
    <property type="molecule type" value="Genomic_DNA"/>
</dbReference>
<sequence length="307" mass="33248">MRVANNILELIGNTPMVKLNKIVPKNSADIYLKLEFFNPGSSVKDRIALNMIEDAEKRGLLKKGGTIVEPTSGNTGIGLAMIGAAKGYRVILVMPDTMSVERRKLLKAFGADLVLTDGTKGMRGAIEKAEEILKKNPSYFMPQQFKNKANPEIHKKTTAREILIQMDNNFDMFIAGVGTGGTLTGIGEVIKEELPNVKVIAVEPEASPILSGGRAGTHKIQGIGAGFIPDVLNIDVIDEVFKVKDEDAYETSRKVAVEEGILVGISSGAAIFTAIQKAKELGKGKKIVVIVPSYGERYLSVPDFYKE</sequence>
<dbReference type="Gene3D" id="3.40.50.1100">
    <property type="match status" value="2"/>
</dbReference>
<gene>
    <name evidence="15" type="ORF">SAMN02745883_02246</name>
</gene>
<keyword evidence="6 13" id="KW-0028">Amino-acid biosynthesis</keyword>
<evidence type="ECO:0000256" key="6">
    <source>
        <dbReference type="ARBA" id="ARBA00022605"/>
    </source>
</evidence>
<dbReference type="FunFam" id="3.40.50.1100:FF:000118">
    <property type="entry name" value="Related to CYS4-cystathionine beta-synthase"/>
    <property type="match status" value="1"/>
</dbReference>
<dbReference type="CDD" id="cd01561">
    <property type="entry name" value="CBS_like"/>
    <property type="match status" value="1"/>
</dbReference>
<evidence type="ECO:0000256" key="13">
    <source>
        <dbReference type="RuleBase" id="RU003985"/>
    </source>
</evidence>
<comment type="pathway">
    <text evidence="2">Amino-acid biosynthesis; L-cysteine biosynthesis; L-cysteine from L-serine: step 2/2.</text>
</comment>
<feature type="domain" description="Tryptophan synthase beta chain-like PALP" evidence="14">
    <location>
        <begin position="8"/>
        <end position="292"/>
    </location>
</feature>
<dbReference type="InterPro" id="IPR005856">
    <property type="entry name" value="Cys_synth"/>
</dbReference>
<dbReference type="PANTHER" id="PTHR10314">
    <property type="entry name" value="CYSTATHIONINE BETA-SYNTHASE"/>
    <property type="match status" value="1"/>
</dbReference>
<comment type="similarity">
    <text evidence="3 13">Belongs to the cysteine synthase/cystathionine beta-synthase family.</text>
</comment>
<feature type="modified residue" description="N6-(pyridoxal phosphate)lysine" evidence="12">
    <location>
        <position position="44"/>
    </location>
</feature>
<evidence type="ECO:0000256" key="12">
    <source>
        <dbReference type="PIRSR" id="PIRSR605856-51"/>
    </source>
</evidence>
<dbReference type="STRING" id="1121266.SAMN02745883_02246"/>
<keyword evidence="7 13" id="KW-0808">Transferase</keyword>
<dbReference type="AlphaFoldDB" id="A0A1M6T685"/>
<name>A0A1M6T685_9FIRM</name>
<evidence type="ECO:0000256" key="2">
    <source>
        <dbReference type="ARBA" id="ARBA00004962"/>
    </source>
</evidence>
<dbReference type="PROSITE" id="PS00901">
    <property type="entry name" value="CYS_SYNTHASE"/>
    <property type="match status" value="1"/>
</dbReference>
<evidence type="ECO:0000313" key="16">
    <source>
        <dbReference type="Proteomes" id="UP000184082"/>
    </source>
</evidence>
<dbReference type="NCBIfam" id="TIGR01136">
    <property type="entry name" value="cysKM"/>
    <property type="match status" value="1"/>
</dbReference>
<proteinExistence type="inferred from homology"/>
<dbReference type="Proteomes" id="UP000184082">
    <property type="component" value="Unassembled WGS sequence"/>
</dbReference>
<dbReference type="NCBIfam" id="TIGR01139">
    <property type="entry name" value="cysK"/>
    <property type="match status" value="1"/>
</dbReference>
<evidence type="ECO:0000256" key="9">
    <source>
        <dbReference type="ARBA" id="ARBA00023192"/>
    </source>
</evidence>
<dbReference type="FunFam" id="3.40.50.1100:FF:000002">
    <property type="entry name" value="Cysteine synthase"/>
    <property type="match status" value="1"/>
</dbReference>
<evidence type="ECO:0000256" key="7">
    <source>
        <dbReference type="ARBA" id="ARBA00022679"/>
    </source>
</evidence>